<dbReference type="CDD" id="cd03801">
    <property type="entry name" value="GT4_PimA-like"/>
    <property type="match status" value="1"/>
</dbReference>
<dbReference type="Gene3D" id="1.25.40.10">
    <property type="entry name" value="Tetratricopeptide repeat domain"/>
    <property type="match status" value="1"/>
</dbReference>
<dbReference type="GO" id="GO:0009103">
    <property type="term" value="P:lipopolysaccharide biosynthetic process"/>
    <property type="evidence" value="ECO:0007669"/>
    <property type="project" value="TreeGrafter"/>
</dbReference>
<evidence type="ECO:0000313" key="3">
    <source>
        <dbReference type="EMBL" id="QDP41273.1"/>
    </source>
</evidence>
<dbReference type="Proteomes" id="UP000315215">
    <property type="component" value="Chromosome"/>
</dbReference>
<dbReference type="RefSeq" id="WP_143895652.1">
    <property type="nucleotide sequence ID" value="NZ_CP041666.1"/>
</dbReference>
<keyword evidence="1 3" id="KW-0808">Transferase</keyword>
<feature type="domain" description="Glycosyl transferase family 1" evidence="2">
    <location>
        <begin position="197"/>
        <end position="349"/>
    </location>
</feature>
<dbReference type="InterPro" id="IPR001296">
    <property type="entry name" value="Glyco_trans_1"/>
</dbReference>
<dbReference type="OrthoDB" id="9797829at2"/>
<dbReference type="KEGG" id="aqt:FN924_14420"/>
<sequence>MIQQLRKREYIKRLQELRTPLKQSLGLNPKQKDSLHVVYIMNQVGVWGGVKIVLEHANRLTSSGFKVTILSHFPRPDWYSFEGNYIKVPFSMDVAEAIPNCDVIVATYWDQIDMCIKTGIAPVIYFEQGDNHLFDYENLNEETREIVKQQYQLPKFIFTVSNQTAILIKKYYNRDSKVIHNAIDEKVFHSQVDSFKWKNDYILMMGSDKAEFKGIRDILDAYKLVKKKKEHLDLIWISPNEPEFKNMDKSLISKYMVNPPQELIASLYKGALMFVSGSHYESFSLPVLEAMSCGCPVISTSNPGVLEYALDEKNVLLTEIKNSEAMSSAMLRILDNTSLQEALITNGLKTASQFSWDIITKKLASYYTEVSRYYPVQSSTEDDWNITISKEDFNTSDDYEKFMKTLLTCKENFVQIPFSYELIDDHPMAIWTTVATRKTQNVDSQENKKVYCKTKISKDIEHLPEAYKIFHDGKYDACLHMLNNNLLLETDSQKKAVYIKWIALCLIELQRDKEAFSLLKKSIQVYNNNSDLYYLLLLVSFFLKNANNAAAENEAVIKQVINIMGDCTDYMEFFINVEQLISKHLPQDH</sequence>
<keyword evidence="4" id="KW-1185">Reference proteome</keyword>
<dbReference type="Gene3D" id="3.40.50.11090">
    <property type="match status" value="1"/>
</dbReference>
<dbReference type="PANTHER" id="PTHR46401">
    <property type="entry name" value="GLYCOSYLTRANSFERASE WBBK-RELATED"/>
    <property type="match status" value="1"/>
</dbReference>
<evidence type="ECO:0000259" key="2">
    <source>
        <dbReference type="Pfam" id="PF00534"/>
    </source>
</evidence>
<name>A0A516KIQ3_9BACI</name>
<accession>A0A516KIQ3</accession>
<gene>
    <name evidence="3" type="ORF">FN924_14420</name>
</gene>
<reference evidence="3 4" key="1">
    <citation type="submission" date="2019-07" db="EMBL/GenBank/DDBJ databases">
        <authorList>
            <person name="Li J."/>
        </authorList>
    </citation>
    <scope>NUCLEOTIDE SEQUENCE [LARGE SCALE GENOMIC DNA]</scope>
    <source>
        <strain evidence="3 4">TKL69</strain>
    </source>
</reference>
<organism evidence="3 4">
    <name type="scientific">Radiobacillus deserti</name>
    <dbReference type="NCBI Taxonomy" id="2594883"/>
    <lineage>
        <taxon>Bacteria</taxon>
        <taxon>Bacillati</taxon>
        <taxon>Bacillota</taxon>
        <taxon>Bacilli</taxon>
        <taxon>Bacillales</taxon>
        <taxon>Bacillaceae</taxon>
        <taxon>Radiobacillus</taxon>
    </lineage>
</organism>
<dbReference type="Pfam" id="PF00534">
    <property type="entry name" value="Glycos_transf_1"/>
    <property type="match status" value="1"/>
</dbReference>
<protein>
    <submittedName>
        <fullName evidence="3">Glycosyltransferase family 4 protein</fullName>
    </submittedName>
</protein>
<proteinExistence type="predicted"/>
<dbReference type="PANTHER" id="PTHR46401:SF2">
    <property type="entry name" value="GLYCOSYLTRANSFERASE WBBK-RELATED"/>
    <property type="match status" value="1"/>
</dbReference>
<dbReference type="Gene3D" id="3.40.50.2000">
    <property type="entry name" value="Glycogen Phosphorylase B"/>
    <property type="match status" value="1"/>
</dbReference>
<dbReference type="SUPFAM" id="SSF53756">
    <property type="entry name" value="UDP-Glycosyltransferase/glycogen phosphorylase"/>
    <property type="match status" value="1"/>
</dbReference>
<evidence type="ECO:0000256" key="1">
    <source>
        <dbReference type="ARBA" id="ARBA00022679"/>
    </source>
</evidence>
<dbReference type="SUPFAM" id="SSF48452">
    <property type="entry name" value="TPR-like"/>
    <property type="match status" value="1"/>
</dbReference>
<dbReference type="AlphaFoldDB" id="A0A516KIQ3"/>
<dbReference type="GO" id="GO:0016757">
    <property type="term" value="F:glycosyltransferase activity"/>
    <property type="evidence" value="ECO:0007669"/>
    <property type="project" value="InterPro"/>
</dbReference>
<dbReference type="EMBL" id="CP041666">
    <property type="protein sequence ID" value="QDP41273.1"/>
    <property type="molecule type" value="Genomic_DNA"/>
</dbReference>
<evidence type="ECO:0000313" key="4">
    <source>
        <dbReference type="Proteomes" id="UP000315215"/>
    </source>
</evidence>
<dbReference type="InterPro" id="IPR011990">
    <property type="entry name" value="TPR-like_helical_dom_sf"/>
</dbReference>